<reference evidence="10" key="2">
    <citation type="submission" date="2025-08" db="UniProtKB">
        <authorList>
            <consortium name="Ensembl"/>
        </authorList>
    </citation>
    <scope>IDENTIFICATION</scope>
</reference>
<feature type="domain" description="CTCK" evidence="7">
    <location>
        <begin position="282"/>
        <end position="355"/>
    </location>
</feature>
<evidence type="ECO:0000256" key="4">
    <source>
        <dbReference type="ARBA" id="ARBA00022729"/>
    </source>
</evidence>
<comment type="caution">
    <text evidence="6">Lacks conserved residue(s) required for the propagation of feature annotation.</text>
</comment>
<evidence type="ECO:0000313" key="11">
    <source>
        <dbReference type="Proteomes" id="UP000008144"/>
    </source>
</evidence>
<dbReference type="InterPro" id="IPR036383">
    <property type="entry name" value="TSP1_rpt_sf"/>
</dbReference>
<dbReference type="Ensembl" id="ENSCINT00000011066.3">
    <property type="protein sequence ID" value="ENSCINP00000011066.3"/>
    <property type="gene ID" value="ENSCING00000005383.3"/>
</dbReference>
<gene>
    <name evidence="10" type="primary">LOC100181891</name>
</gene>
<dbReference type="GO" id="GO:0005615">
    <property type="term" value="C:extracellular space"/>
    <property type="evidence" value="ECO:0000318"/>
    <property type="project" value="GO_Central"/>
</dbReference>
<organism evidence="10 11">
    <name type="scientific">Ciona intestinalis</name>
    <name type="common">Transparent sea squirt</name>
    <name type="synonym">Ascidia intestinalis</name>
    <dbReference type="NCBI Taxonomy" id="7719"/>
    <lineage>
        <taxon>Eukaryota</taxon>
        <taxon>Metazoa</taxon>
        <taxon>Chordata</taxon>
        <taxon>Tunicata</taxon>
        <taxon>Ascidiacea</taxon>
        <taxon>Phlebobranchia</taxon>
        <taxon>Cionidae</taxon>
        <taxon>Ciona</taxon>
    </lineage>
</organism>
<evidence type="ECO:0000256" key="3">
    <source>
        <dbReference type="ARBA" id="ARBA00022525"/>
    </source>
</evidence>
<dbReference type="GO" id="GO:0045597">
    <property type="term" value="P:positive regulation of cell differentiation"/>
    <property type="evidence" value="ECO:0000318"/>
    <property type="project" value="GO_Central"/>
</dbReference>
<protein>
    <submittedName>
        <fullName evidence="10">Connective tissue growth factor</fullName>
    </submittedName>
</protein>
<dbReference type="PROSITE" id="PS01225">
    <property type="entry name" value="CTCK_2"/>
    <property type="match status" value="1"/>
</dbReference>
<dbReference type="GO" id="GO:0007165">
    <property type="term" value="P:signal transduction"/>
    <property type="evidence" value="ECO:0000318"/>
    <property type="project" value="GO_Central"/>
</dbReference>
<dbReference type="Gene3D" id="2.20.100.10">
    <property type="entry name" value="Thrombospondin type-1 (TSP1) repeat"/>
    <property type="match status" value="1"/>
</dbReference>
<dbReference type="HOGENOM" id="CLU_063247_1_0_1"/>
<dbReference type="GO" id="GO:0007155">
    <property type="term" value="P:cell adhesion"/>
    <property type="evidence" value="ECO:0000318"/>
    <property type="project" value="GO_Central"/>
</dbReference>
<dbReference type="SUPFAM" id="SSF57603">
    <property type="entry name" value="FnI-like domain"/>
    <property type="match status" value="1"/>
</dbReference>
<dbReference type="Pfam" id="PF00007">
    <property type="entry name" value="Cys_knot"/>
    <property type="match status" value="1"/>
</dbReference>
<dbReference type="STRING" id="7719.ENSCINP00000011066"/>
<feature type="domain" description="IGFBP N-terminal" evidence="9">
    <location>
        <begin position="16"/>
        <end position="87"/>
    </location>
</feature>
<dbReference type="PROSITE" id="PS50184">
    <property type="entry name" value="VWFC_2"/>
    <property type="match status" value="1"/>
</dbReference>
<dbReference type="OMA" id="MGGDTWQ"/>
<dbReference type="SUPFAM" id="SSF57184">
    <property type="entry name" value="Growth factor receptor domain"/>
    <property type="match status" value="1"/>
</dbReference>
<dbReference type="SMART" id="SM00121">
    <property type="entry name" value="IB"/>
    <property type="match status" value="1"/>
</dbReference>
<accession>F7AVZ3</accession>
<evidence type="ECO:0000259" key="9">
    <source>
        <dbReference type="PROSITE" id="PS51323"/>
    </source>
</evidence>
<dbReference type="SUPFAM" id="SSF82895">
    <property type="entry name" value="TSP-1 type 1 repeat"/>
    <property type="match status" value="1"/>
</dbReference>
<dbReference type="GeneTree" id="ENSGT00940000165814"/>
<dbReference type="InterPro" id="IPR001007">
    <property type="entry name" value="VWF_dom"/>
</dbReference>
<dbReference type="GO" id="GO:0005178">
    <property type="term" value="F:integrin binding"/>
    <property type="evidence" value="ECO:0000318"/>
    <property type="project" value="GO_Central"/>
</dbReference>
<dbReference type="InterPro" id="IPR006207">
    <property type="entry name" value="Cys_knot_C"/>
</dbReference>
<dbReference type="InterPro" id="IPR043973">
    <property type="entry name" value="TSP1_CCN"/>
</dbReference>
<reference evidence="10" key="3">
    <citation type="submission" date="2025-09" db="UniProtKB">
        <authorList>
            <consortium name="Ensembl"/>
        </authorList>
    </citation>
    <scope>IDENTIFICATION</scope>
</reference>
<dbReference type="InterPro" id="IPR006208">
    <property type="entry name" value="Glyco_hormone_CN"/>
</dbReference>
<proteinExistence type="inferred from homology"/>
<dbReference type="Pfam" id="PF19035">
    <property type="entry name" value="TSP1_CCN"/>
    <property type="match status" value="1"/>
</dbReference>
<feature type="domain" description="VWFC" evidence="8">
    <location>
        <begin position="90"/>
        <end position="157"/>
    </location>
</feature>
<evidence type="ECO:0000256" key="6">
    <source>
        <dbReference type="PROSITE-ProRule" id="PRU00039"/>
    </source>
</evidence>
<keyword evidence="3" id="KW-0964">Secreted</keyword>
<dbReference type="Pfam" id="PF00093">
    <property type="entry name" value="VWC"/>
    <property type="match status" value="1"/>
</dbReference>
<comment type="subcellular location">
    <subcellularLocation>
        <location evidence="1">Secreted</location>
    </subcellularLocation>
</comment>
<keyword evidence="11" id="KW-1185">Reference proteome</keyword>
<sequence>MTLGVTEGQIRAFTTESPECRRKCNNCPPTPTCAYGVSLIPGKCGCCKQCARQLDETCNDDMKCDPHRNLYCSYSGVDEHEGVCVAKPGRACLSSGLTYLNGESFLIGCKVKCTCMDGVLACENTCPLTITARAPKNCRHPQLVKKPNQCCSEWICSGETLSNNNTTNTRPSSSHSQIRRRHPNTFRPRVIAMALLVGMPTSAKRIPPLRFEPRFLYNVRAKDKCNVQTTEWSACSKTCGWGVSERVTNDNKACKLRKQSRLCQIRPCSSSFVDNIKRGKKCIRTVKAQRRVQYSFSGCQSKVYTPKYCGACTDGRCCAPKHTVTKPIKFTCDGGFQFKKRMMVIKSCSCSRRCVGENSFFSYRRMGGDTWQE</sequence>
<dbReference type="SMART" id="SM00041">
    <property type="entry name" value="CT"/>
    <property type="match status" value="1"/>
</dbReference>
<dbReference type="InterPro" id="IPR009030">
    <property type="entry name" value="Growth_fac_rcpt_cys_sf"/>
</dbReference>
<dbReference type="InterPro" id="IPR000884">
    <property type="entry name" value="TSP1_rpt"/>
</dbReference>
<dbReference type="PANTHER" id="PTHR11348:SF17">
    <property type="entry name" value="CCN"/>
    <property type="match status" value="1"/>
</dbReference>
<dbReference type="AlphaFoldDB" id="F7AVZ3"/>
<dbReference type="GO" id="GO:0031012">
    <property type="term" value="C:extracellular matrix"/>
    <property type="evidence" value="ECO:0000318"/>
    <property type="project" value="GO_Central"/>
</dbReference>
<comment type="similarity">
    <text evidence="2">Belongs to the CCN family.</text>
</comment>
<reference evidence="11" key="1">
    <citation type="journal article" date="2002" name="Science">
        <title>The draft genome of Ciona intestinalis: insights into chordate and vertebrate origins.</title>
        <authorList>
            <person name="Dehal P."/>
            <person name="Satou Y."/>
            <person name="Campbell R.K."/>
            <person name="Chapman J."/>
            <person name="Degnan B."/>
            <person name="De Tomaso A."/>
            <person name="Davidson B."/>
            <person name="Di Gregorio A."/>
            <person name="Gelpke M."/>
            <person name="Goodstein D.M."/>
            <person name="Harafuji N."/>
            <person name="Hastings K.E."/>
            <person name="Ho I."/>
            <person name="Hotta K."/>
            <person name="Huang W."/>
            <person name="Kawashima T."/>
            <person name="Lemaire P."/>
            <person name="Martinez D."/>
            <person name="Meinertzhagen I.A."/>
            <person name="Necula S."/>
            <person name="Nonaka M."/>
            <person name="Putnam N."/>
            <person name="Rash S."/>
            <person name="Saiga H."/>
            <person name="Satake M."/>
            <person name="Terry A."/>
            <person name="Yamada L."/>
            <person name="Wang H.G."/>
            <person name="Awazu S."/>
            <person name="Azumi K."/>
            <person name="Boore J."/>
            <person name="Branno M."/>
            <person name="Chin-Bow S."/>
            <person name="DeSantis R."/>
            <person name="Doyle S."/>
            <person name="Francino P."/>
            <person name="Keys D.N."/>
            <person name="Haga S."/>
            <person name="Hayashi H."/>
            <person name="Hino K."/>
            <person name="Imai K.S."/>
            <person name="Inaba K."/>
            <person name="Kano S."/>
            <person name="Kobayashi K."/>
            <person name="Kobayashi M."/>
            <person name="Lee B.I."/>
            <person name="Makabe K.W."/>
            <person name="Manohar C."/>
            <person name="Matassi G."/>
            <person name="Medina M."/>
            <person name="Mochizuki Y."/>
            <person name="Mount S."/>
            <person name="Morishita T."/>
            <person name="Miura S."/>
            <person name="Nakayama A."/>
            <person name="Nishizaka S."/>
            <person name="Nomoto H."/>
            <person name="Ohta F."/>
            <person name="Oishi K."/>
            <person name="Rigoutsos I."/>
            <person name="Sano M."/>
            <person name="Sasaki A."/>
            <person name="Sasakura Y."/>
            <person name="Shoguchi E."/>
            <person name="Shin-i T."/>
            <person name="Spagnuolo A."/>
            <person name="Stainier D."/>
            <person name="Suzuki M.M."/>
            <person name="Tassy O."/>
            <person name="Takatori N."/>
            <person name="Tokuoka M."/>
            <person name="Yagi K."/>
            <person name="Yoshizaki F."/>
            <person name="Wada S."/>
            <person name="Zhang C."/>
            <person name="Hyatt P.D."/>
            <person name="Larimer F."/>
            <person name="Detter C."/>
            <person name="Doggett N."/>
            <person name="Glavina T."/>
            <person name="Hawkins T."/>
            <person name="Richardson P."/>
            <person name="Lucas S."/>
            <person name="Kohara Y."/>
            <person name="Levine M."/>
            <person name="Satoh N."/>
            <person name="Rokhsar D.S."/>
        </authorList>
    </citation>
    <scope>NUCLEOTIDE SEQUENCE [LARGE SCALE GENOMIC DNA]</scope>
</reference>
<evidence type="ECO:0000256" key="2">
    <source>
        <dbReference type="ARBA" id="ARBA00008125"/>
    </source>
</evidence>
<evidence type="ECO:0000259" key="7">
    <source>
        <dbReference type="PROSITE" id="PS01225"/>
    </source>
</evidence>
<dbReference type="PANTHER" id="PTHR11348">
    <property type="entry name" value="CONNECTIVE TISSUE GROWTH FACTOR-RELATED"/>
    <property type="match status" value="1"/>
</dbReference>
<dbReference type="InterPro" id="IPR050941">
    <property type="entry name" value="CCN"/>
</dbReference>
<evidence type="ECO:0000259" key="8">
    <source>
        <dbReference type="PROSITE" id="PS50184"/>
    </source>
</evidence>
<dbReference type="Proteomes" id="UP000008144">
    <property type="component" value="Unassembled WGS sequence"/>
</dbReference>
<dbReference type="GO" id="GO:0008201">
    <property type="term" value="F:heparin binding"/>
    <property type="evidence" value="ECO:0000318"/>
    <property type="project" value="GO_Central"/>
</dbReference>
<keyword evidence="5" id="KW-1015">Disulfide bond</keyword>
<evidence type="ECO:0000313" key="10">
    <source>
        <dbReference type="Ensembl" id="ENSCINP00000011066.3"/>
    </source>
</evidence>
<dbReference type="PROSITE" id="PS01185">
    <property type="entry name" value="CTCK_1"/>
    <property type="match status" value="1"/>
</dbReference>
<dbReference type="SMART" id="SM00214">
    <property type="entry name" value="VWC"/>
    <property type="match status" value="1"/>
</dbReference>
<dbReference type="PROSITE" id="PS51323">
    <property type="entry name" value="IGFBP_N_2"/>
    <property type="match status" value="1"/>
</dbReference>
<name>F7AVZ3_CIOIN</name>
<evidence type="ECO:0000256" key="5">
    <source>
        <dbReference type="ARBA" id="ARBA00023157"/>
    </source>
</evidence>
<dbReference type="Pfam" id="PF00219">
    <property type="entry name" value="IGFBP"/>
    <property type="match status" value="1"/>
</dbReference>
<dbReference type="InParanoid" id="F7AVZ3"/>
<dbReference type="PROSITE" id="PS50092">
    <property type="entry name" value="TSP1"/>
    <property type="match status" value="1"/>
</dbReference>
<keyword evidence="4" id="KW-0732">Signal</keyword>
<evidence type="ECO:0000256" key="1">
    <source>
        <dbReference type="ARBA" id="ARBA00004613"/>
    </source>
</evidence>
<dbReference type="InterPro" id="IPR000867">
    <property type="entry name" value="IGFBP-like"/>
</dbReference>